<evidence type="ECO:0000313" key="3">
    <source>
        <dbReference type="Proteomes" id="UP001529510"/>
    </source>
</evidence>
<feature type="region of interest" description="Disordered" evidence="1">
    <location>
        <begin position="41"/>
        <end position="69"/>
    </location>
</feature>
<feature type="region of interest" description="Disordered" evidence="1">
    <location>
        <begin position="232"/>
        <end position="260"/>
    </location>
</feature>
<feature type="compositionally biased region" description="Pro residues" evidence="1">
    <location>
        <begin position="185"/>
        <end position="205"/>
    </location>
</feature>
<name>A0ABD0NE67_CIRMR</name>
<organism evidence="2 3">
    <name type="scientific">Cirrhinus mrigala</name>
    <name type="common">Mrigala</name>
    <dbReference type="NCBI Taxonomy" id="683832"/>
    <lineage>
        <taxon>Eukaryota</taxon>
        <taxon>Metazoa</taxon>
        <taxon>Chordata</taxon>
        <taxon>Craniata</taxon>
        <taxon>Vertebrata</taxon>
        <taxon>Euteleostomi</taxon>
        <taxon>Actinopterygii</taxon>
        <taxon>Neopterygii</taxon>
        <taxon>Teleostei</taxon>
        <taxon>Ostariophysi</taxon>
        <taxon>Cypriniformes</taxon>
        <taxon>Cyprinidae</taxon>
        <taxon>Labeoninae</taxon>
        <taxon>Labeonini</taxon>
        <taxon>Cirrhinus</taxon>
    </lineage>
</organism>
<accession>A0ABD0NE67</accession>
<dbReference type="AlphaFoldDB" id="A0ABD0NE67"/>
<feature type="compositionally biased region" description="Low complexity" evidence="1">
    <location>
        <begin position="232"/>
        <end position="242"/>
    </location>
</feature>
<evidence type="ECO:0000256" key="1">
    <source>
        <dbReference type="SAM" id="MobiDB-lite"/>
    </source>
</evidence>
<sequence length="391" mass="41794">QGDRSLEDHTRLFLMLANTTSYPDDTLCSFHDAICPMDNLARSTPEPRPPSPRCAELKPEPTDDGESIPAAINKPAQCRATKRRIDPEAPCARAGEGELIIHLGLLDFEGDLIDWETDLEANLPPFLSPFLDRERDSDTARIVSEYSQDCTRRTALRVRRLTNVHPLDSALACSPTAPPQLLAPLLPPSPVDPPAPPGSLITPAPPWPGTPLLRVSPCRSVPPALLDSSLPPAPPWSSLSRSWPPPQSPQPMAPPWPPGSSASPCLVGPLPPAPPPSVSPLELSALPPPWLLPLLAPPWVVIIAVAWVPPGPSCSKSLLSSPWLLPPSGPPWSLLSSPCILPSSSPPRTLCVVLLLDVRPPSKPPPKIPPMPPPLVFVVQGTRTRLPGGGQ</sequence>
<evidence type="ECO:0000313" key="2">
    <source>
        <dbReference type="EMBL" id="KAL0159361.1"/>
    </source>
</evidence>
<feature type="compositionally biased region" description="Pro residues" evidence="1">
    <location>
        <begin position="243"/>
        <end position="258"/>
    </location>
</feature>
<feature type="non-terminal residue" evidence="2">
    <location>
        <position position="1"/>
    </location>
</feature>
<dbReference type="EMBL" id="JAMKFB020000022">
    <property type="protein sequence ID" value="KAL0159361.1"/>
    <property type="molecule type" value="Genomic_DNA"/>
</dbReference>
<protein>
    <submittedName>
        <fullName evidence="2">Uncharacterized protein</fullName>
    </submittedName>
</protein>
<feature type="region of interest" description="Disordered" evidence="1">
    <location>
        <begin position="184"/>
        <end position="205"/>
    </location>
</feature>
<dbReference type="Proteomes" id="UP001529510">
    <property type="component" value="Unassembled WGS sequence"/>
</dbReference>
<proteinExistence type="predicted"/>
<gene>
    <name evidence="2" type="ORF">M9458_043086</name>
</gene>
<keyword evidence="3" id="KW-1185">Reference proteome</keyword>
<comment type="caution">
    <text evidence="2">The sequence shown here is derived from an EMBL/GenBank/DDBJ whole genome shotgun (WGS) entry which is preliminary data.</text>
</comment>
<reference evidence="2 3" key="1">
    <citation type="submission" date="2024-05" db="EMBL/GenBank/DDBJ databases">
        <title>Genome sequencing and assembly of Indian major carp, Cirrhinus mrigala (Hamilton, 1822).</title>
        <authorList>
            <person name="Mohindra V."/>
            <person name="Chowdhury L.M."/>
            <person name="Lal K."/>
            <person name="Jena J.K."/>
        </authorList>
    </citation>
    <scope>NUCLEOTIDE SEQUENCE [LARGE SCALE GENOMIC DNA]</scope>
    <source>
        <strain evidence="2">CM1030</strain>
        <tissue evidence="2">Blood</tissue>
    </source>
</reference>